<reference evidence="2" key="1">
    <citation type="journal article" date="2022" name="Mol. Ecol. Resour.">
        <title>The genomes of chicory, endive, great burdock and yacon provide insights into Asteraceae palaeo-polyploidization history and plant inulin production.</title>
        <authorList>
            <person name="Fan W."/>
            <person name="Wang S."/>
            <person name="Wang H."/>
            <person name="Wang A."/>
            <person name="Jiang F."/>
            <person name="Liu H."/>
            <person name="Zhao H."/>
            <person name="Xu D."/>
            <person name="Zhang Y."/>
        </authorList>
    </citation>
    <scope>NUCLEOTIDE SEQUENCE [LARGE SCALE GENOMIC DNA]</scope>
    <source>
        <strain evidence="2">cv. Punajuju</strain>
    </source>
</reference>
<sequence length="795" mass="92073">MDERPKLTASDAKQYLKVVKSRLTSEKYAEFHGIMKDYREHSIDIPGVKTKLVKLFNGDRKLLLGLNIFLPKESRIILAREDEPCDVVKQFVHHIKTELQDDHLYIFFLGALDLYRMGKISANEVQKKVAHLFKDHPELIKDFTNFLPYCYAYSIEDKNAHNEHWSSPLQCKEETIASHAEHGEVAGQPDSDHEKSPAMTTKEPPRCPEKRKRKRSTTGGKLILGSKRSLVSSKGKKKRRIREASQRTEMDKEVLNDHWVSVNYASDGHPFKPAFKNPYEQSLFKLEDDRFEMDMGLERIKFTIKQAEELMKKIHDRSIKKHGPSLRCIEMIYGDHGLDMVDELRKNLSCSLPIVLIRLKQKQREWMKFRTKLNKLSRKAFAENHQRSLDHHGFYLKEQDSKSLSAKALLAEIDEISEARLKEDMPHQLPHMEFKFSDMDIHEDLFQLIKLYSPEICSPEQLDKVLKIWTDFVGAMFGLPPRSGCLNNQKHIAKTSPHATKNGPSVIKEDGQIVIYSESINPDNYLEFMIDEIESSPIVDLEKGGFAACMDDRMEQPHRPNDVNKPNCDNRHVEGVSGNEAEAYNIHFFYGDDAFYIFIRIYQALYSRLQEAKQSACEKWRGLNDITPKDSYAIFLDLLHNFLANREKDEDECQSSFFTWSGLIFSIERLINKLSRQLLAIAMDEVDNKLLDLFSHEKLRESGKFVEEVYTKNASMIVNDYKMFRFEHLLVPDTEGENRLTISQINVGERYLGYLVIIGISFKLSAMSNFPVFMSSDEIISLQELKRIVVSAEIL</sequence>
<accession>A0ACB9G7T3</accession>
<evidence type="ECO:0000313" key="2">
    <source>
        <dbReference type="Proteomes" id="UP001055811"/>
    </source>
</evidence>
<organism evidence="1 2">
    <name type="scientific">Cichorium intybus</name>
    <name type="common">Chicory</name>
    <dbReference type="NCBI Taxonomy" id="13427"/>
    <lineage>
        <taxon>Eukaryota</taxon>
        <taxon>Viridiplantae</taxon>
        <taxon>Streptophyta</taxon>
        <taxon>Embryophyta</taxon>
        <taxon>Tracheophyta</taxon>
        <taxon>Spermatophyta</taxon>
        <taxon>Magnoliopsida</taxon>
        <taxon>eudicotyledons</taxon>
        <taxon>Gunneridae</taxon>
        <taxon>Pentapetalae</taxon>
        <taxon>asterids</taxon>
        <taxon>campanulids</taxon>
        <taxon>Asterales</taxon>
        <taxon>Asteraceae</taxon>
        <taxon>Cichorioideae</taxon>
        <taxon>Cichorieae</taxon>
        <taxon>Cichoriinae</taxon>
        <taxon>Cichorium</taxon>
    </lineage>
</organism>
<protein>
    <submittedName>
        <fullName evidence="1">Uncharacterized protein</fullName>
    </submittedName>
</protein>
<comment type="caution">
    <text evidence="1">The sequence shown here is derived from an EMBL/GenBank/DDBJ whole genome shotgun (WGS) entry which is preliminary data.</text>
</comment>
<proteinExistence type="predicted"/>
<dbReference type="EMBL" id="CM042010">
    <property type="protein sequence ID" value="KAI3779271.1"/>
    <property type="molecule type" value="Genomic_DNA"/>
</dbReference>
<dbReference type="Proteomes" id="UP001055811">
    <property type="component" value="Linkage Group LG02"/>
</dbReference>
<gene>
    <name evidence="1" type="ORF">L2E82_08916</name>
</gene>
<reference evidence="1 2" key="2">
    <citation type="journal article" date="2022" name="Mol. Ecol. Resour.">
        <title>The genomes of chicory, endive, great burdock and yacon provide insights into Asteraceae paleo-polyploidization history and plant inulin production.</title>
        <authorList>
            <person name="Fan W."/>
            <person name="Wang S."/>
            <person name="Wang H."/>
            <person name="Wang A."/>
            <person name="Jiang F."/>
            <person name="Liu H."/>
            <person name="Zhao H."/>
            <person name="Xu D."/>
            <person name="Zhang Y."/>
        </authorList>
    </citation>
    <scope>NUCLEOTIDE SEQUENCE [LARGE SCALE GENOMIC DNA]</scope>
    <source>
        <strain evidence="2">cv. Punajuju</strain>
        <tissue evidence="1">Leaves</tissue>
    </source>
</reference>
<name>A0ACB9G7T3_CICIN</name>
<evidence type="ECO:0000313" key="1">
    <source>
        <dbReference type="EMBL" id="KAI3779271.1"/>
    </source>
</evidence>
<keyword evidence="2" id="KW-1185">Reference proteome</keyword>